<reference evidence="4" key="1">
    <citation type="submission" date="2023-01" db="EMBL/GenBank/DDBJ databases">
        <title>The growth and conidiation of Purpureocillium lavendulum are regulated by nitrogen source and histone H3K14 acetylation.</title>
        <authorList>
            <person name="Tang P."/>
            <person name="Han J."/>
            <person name="Zhang C."/>
            <person name="Tang P."/>
            <person name="Qi F."/>
            <person name="Zhang K."/>
            <person name="Liang L."/>
        </authorList>
    </citation>
    <scope>NUCLEOTIDE SEQUENCE</scope>
    <source>
        <strain evidence="4">YMF1.00683</strain>
    </source>
</reference>
<keyword evidence="5" id="KW-1185">Reference proteome</keyword>
<dbReference type="AlphaFoldDB" id="A0AB34FSR6"/>
<proteinExistence type="predicted"/>
<dbReference type="GO" id="GO:0008195">
    <property type="term" value="F:phosphatidate phosphatase activity"/>
    <property type="evidence" value="ECO:0007669"/>
    <property type="project" value="InterPro"/>
</dbReference>
<dbReference type="EMBL" id="JAQHRD010000004">
    <property type="protein sequence ID" value="KAJ6441726.1"/>
    <property type="molecule type" value="Genomic_DNA"/>
</dbReference>
<feature type="transmembrane region" description="Helical" evidence="2">
    <location>
        <begin position="47"/>
        <end position="65"/>
    </location>
</feature>
<feature type="domain" description="Phosphatidate phosphatase APP1 catalytic" evidence="3">
    <location>
        <begin position="730"/>
        <end position="883"/>
    </location>
</feature>
<keyword evidence="4" id="KW-0436">Ligase</keyword>
<dbReference type="InterPro" id="IPR052935">
    <property type="entry name" value="Mg2+_PAP"/>
</dbReference>
<feature type="region of interest" description="Disordered" evidence="1">
    <location>
        <begin position="1"/>
        <end position="21"/>
    </location>
</feature>
<comment type="caution">
    <text evidence="4">The sequence shown here is derived from an EMBL/GenBank/DDBJ whole genome shotgun (WGS) entry which is preliminary data.</text>
</comment>
<accession>A0AB34FSR6</accession>
<name>A0AB34FSR6_9HYPO</name>
<protein>
    <submittedName>
        <fullName evidence="4">E3 SUMO-protein ligase pli1</fullName>
    </submittedName>
</protein>
<dbReference type="GO" id="GO:0030479">
    <property type="term" value="C:actin cortical patch"/>
    <property type="evidence" value="ECO:0007669"/>
    <property type="project" value="TreeGrafter"/>
</dbReference>
<evidence type="ECO:0000313" key="5">
    <source>
        <dbReference type="Proteomes" id="UP001163105"/>
    </source>
</evidence>
<sequence length="933" mass="103759">MAVFPRSSRAPADHQLPRDGPASSLRHRLGAILVFFTHRIWRGGPRLILQVAACVLIVPLLLHLMPTHMTGGYRLSWSSSPPRETGTLRIVVFGSQDVAGSSTGYSGSGSAWTEQLCSELDCSSYLSFVPDATSKPALTSNGLYGNELHALQEQVKASDYASAPAKDYEFLLTQYPVPMEAPDLEAQVKQFLALPPPADAPRETLWVFTFGTWDIWNLAAFPRVSAEHLVDALVSHLFAQIELLYLKALNPTSVAFSDFWANVTENDVDRLANPKKSSKTDRRELESFRIIIPQLADMTIAPGWQQRPEPSYPHSKAEQMRNADFLTKHWNSQVKNALESWNAKARRRPEGIEEENVKEVTEWPKSKSLLGLLPAAFQSEKDPAREASSDDGVVYAPYPQRAGLQLNMAISILDAMTEEELQRSGLKDSKGRGSLSLNDSMRFVDTWTPCTAKPSVGVTAVDASNDTVCDKPDDHLYYDSFTLGQRAIRELAVLAADKISQEFRGGQKAAPHRFVAMTVNDFNPSSFAGAMQLRTRKEKNFEEVESNLPDPRKPKLETTQLLSVRGWLDRLGSLNPFGKAVTADDLVWLLDNTAFQQQGGSGDGSGAWRAEFVAAVFEREPRGKVVDMVTGIVRAVGLADDAAERKTVEERIVPFLWDIRPLRTIAVTQHHHLRRGELKVGPTNVNGLASNVLAVPSGGRGSLVKSTTKLGGGEGAIIEMQTYYAGPDGWGIISDIDDTIKITKTSDPVGILKETFVEEPSPIPGMPELYAQAKALLPRDTAWFYLSASPYNLYPFLKQFRKQFYPPGTLILRDSSWKTVAGLLSALTLNTEEYKVDRMNKINSWLPRRKMIVIGDSTQSDPEAYGEVYRTRPGWIKLILIRKATDVASFGIDEKNEPERFEKAFKDIPREAWHVFEDPSECLQIIKDTIKQK</sequence>
<evidence type="ECO:0000313" key="4">
    <source>
        <dbReference type="EMBL" id="KAJ6441726.1"/>
    </source>
</evidence>
<dbReference type="Proteomes" id="UP001163105">
    <property type="component" value="Unassembled WGS sequence"/>
</dbReference>
<dbReference type="Pfam" id="PF09949">
    <property type="entry name" value="APP1_cat"/>
    <property type="match status" value="1"/>
</dbReference>
<keyword evidence="2" id="KW-1133">Transmembrane helix</keyword>
<evidence type="ECO:0000256" key="2">
    <source>
        <dbReference type="SAM" id="Phobius"/>
    </source>
</evidence>
<keyword evidence="2" id="KW-0472">Membrane</keyword>
<dbReference type="GO" id="GO:0016874">
    <property type="term" value="F:ligase activity"/>
    <property type="evidence" value="ECO:0007669"/>
    <property type="project" value="UniProtKB-KW"/>
</dbReference>
<evidence type="ECO:0000259" key="3">
    <source>
        <dbReference type="Pfam" id="PF09949"/>
    </source>
</evidence>
<dbReference type="PANTHER" id="PTHR28208">
    <property type="entry name" value="PHOSPHATIDATE PHOSPHATASE APP1"/>
    <property type="match status" value="1"/>
</dbReference>
<dbReference type="PANTHER" id="PTHR28208:SF1">
    <property type="entry name" value="FILAMENT ORGANIZATION PROTEIN APP1-LIKE, PUTATIVE (AFU_ORTHOLOGUE AFUA_1G06650)-RELATED"/>
    <property type="match status" value="1"/>
</dbReference>
<keyword evidence="2" id="KW-0812">Transmembrane</keyword>
<organism evidence="4 5">
    <name type="scientific">Purpureocillium lavendulum</name>
    <dbReference type="NCBI Taxonomy" id="1247861"/>
    <lineage>
        <taxon>Eukaryota</taxon>
        <taxon>Fungi</taxon>
        <taxon>Dikarya</taxon>
        <taxon>Ascomycota</taxon>
        <taxon>Pezizomycotina</taxon>
        <taxon>Sordariomycetes</taxon>
        <taxon>Hypocreomycetidae</taxon>
        <taxon>Hypocreales</taxon>
        <taxon>Ophiocordycipitaceae</taxon>
        <taxon>Purpureocillium</taxon>
    </lineage>
</organism>
<dbReference type="InterPro" id="IPR019236">
    <property type="entry name" value="APP1_cat"/>
</dbReference>
<gene>
    <name evidence="4" type="ORF">O9K51_05277</name>
</gene>
<evidence type="ECO:0000256" key="1">
    <source>
        <dbReference type="SAM" id="MobiDB-lite"/>
    </source>
</evidence>